<name>A0A147KIZ4_THECS</name>
<accession>A0A147KIZ4</accession>
<dbReference type="EMBL" id="LGEM01000032">
    <property type="protein sequence ID" value="KUP97258.1"/>
    <property type="molecule type" value="Genomic_DNA"/>
</dbReference>
<proteinExistence type="predicted"/>
<comment type="caution">
    <text evidence="2">The sequence shown here is derived from an EMBL/GenBank/DDBJ whole genome shotgun (WGS) entry which is preliminary data.</text>
</comment>
<dbReference type="GO" id="GO:0020037">
    <property type="term" value="F:heme binding"/>
    <property type="evidence" value="ECO:0007669"/>
    <property type="project" value="InterPro"/>
</dbReference>
<gene>
    <name evidence="2" type="ORF">AC529_07735</name>
</gene>
<dbReference type="InterPro" id="IPR009050">
    <property type="entry name" value="Globin-like_sf"/>
</dbReference>
<dbReference type="Gene3D" id="1.10.490.10">
    <property type="entry name" value="Globins"/>
    <property type="match status" value="1"/>
</dbReference>
<reference evidence="3" key="1">
    <citation type="journal article" date="2017" name="Acta Aliment.">
        <title>Plant polysaccharide degrading enzyme system of Thermpbifida cellulosilytica TB100 revealed by de novo genome project data.</title>
        <authorList>
            <person name="Toth A."/>
            <person name="Baka E."/>
            <person name="Luzics S."/>
            <person name="Bata-Vidacs I."/>
            <person name="Nagy I."/>
            <person name="Balint B."/>
            <person name="Herceg R."/>
            <person name="Olasz F."/>
            <person name="Wilk T."/>
            <person name="Nagy T."/>
            <person name="Kriszt B."/>
            <person name="Nagy I."/>
            <person name="Kukolya J."/>
        </authorList>
    </citation>
    <scope>NUCLEOTIDE SEQUENCE [LARGE SCALE GENOMIC DNA]</scope>
    <source>
        <strain evidence="3">TB100</strain>
    </source>
</reference>
<dbReference type="SUPFAM" id="SSF46458">
    <property type="entry name" value="Globin-like"/>
    <property type="match status" value="1"/>
</dbReference>
<dbReference type="Proteomes" id="UP000074382">
    <property type="component" value="Unassembled WGS sequence"/>
</dbReference>
<dbReference type="PATRIC" id="fig|665004.4.peg.3498"/>
<keyword evidence="3" id="KW-1185">Reference proteome</keyword>
<sequence>MTVMATREPPRPDARIVSQVQRLCEDLLAQPEVLAEHLYDHLFRLLPGCRELFPADMGVQHVRMAQVLVQVVRHLDKPDDDTWQRLRELGAYHYVRWGLGLEEYRCVGHALIEAARDISLEWVPSVGSAWVTVYEWIVSAMLSGAEEAARSPERHRSGYPAARGRHAGPRSGEGSGKPTVAS</sequence>
<dbReference type="AlphaFoldDB" id="A0A147KIZ4"/>
<evidence type="ECO:0000313" key="3">
    <source>
        <dbReference type="Proteomes" id="UP000074382"/>
    </source>
</evidence>
<protein>
    <submittedName>
        <fullName evidence="2">Uncharacterized protein</fullName>
    </submittedName>
</protein>
<evidence type="ECO:0000313" key="2">
    <source>
        <dbReference type="EMBL" id="KUP97258.1"/>
    </source>
</evidence>
<feature type="region of interest" description="Disordered" evidence="1">
    <location>
        <begin position="149"/>
        <end position="182"/>
    </location>
</feature>
<organism evidence="2 3">
    <name type="scientific">Thermobifida cellulosilytica TB100</name>
    <dbReference type="NCBI Taxonomy" id="665004"/>
    <lineage>
        <taxon>Bacteria</taxon>
        <taxon>Bacillati</taxon>
        <taxon>Actinomycetota</taxon>
        <taxon>Actinomycetes</taxon>
        <taxon>Streptosporangiales</taxon>
        <taxon>Nocardiopsidaceae</taxon>
        <taxon>Thermobifida</taxon>
    </lineage>
</organism>
<dbReference type="CDD" id="cd19753">
    <property type="entry name" value="Mb-like_oxidoreductase"/>
    <property type="match status" value="1"/>
</dbReference>
<dbReference type="InterPro" id="IPR012292">
    <property type="entry name" value="Globin/Proto"/>
</dbReference>
<dbReference type="RefSeq" id="WP_068758123.1">
    <property type="nucleotide sequence ID" value="NZ_KQ950185.1"/>
</dbReference>
<dbReference type="GO" id="GO:0019825">
    <property type="term" value="F:oxygen binding"/>
    <property type="evidence" value="ECO:0007669"/>
    <property type="project" value="InterPro"/>
</dbReference>
<dbReference type="STRING" id="665004.AC529_07735"/>
<evidence type="ECO:0000256" key="1">
    <source>
        <dbReference type="SAM" id="MobiDB-lite"/>
    </source>
</evidence>